<dbReference type="OrthoDB" id="9775455at2"/>
<feature type="domain" description="Type II/III secretion system secretin-like" evidence="5">
    <location>
        <begin position="354"/>
        <end position="529"/>
    </location>
</feature>
<dbReference type="GO" id="GO:0015627">
    <property type="term" value="C:type II protein secretion system complex"/>
    <property type="evidence" value="ECO:0007669"/>
    <property type="project" value="TreeGrafter"/>
</dbReference>
<evidence type="ECO:0000256" key="2">
    <source>
        <dbReference type="ARBA" id="ARBA00022729"/>
    </source>
</evidence>
<name>D3PEK3_DEFDS</name>
<dbReference type="EMBL" id="AP011530">
    <property type="protein sequence ID" value="BAI81645.1"/>
    <property type="molecule type" value="Genomic_DNA"/>
</dbReference>
<dbReference type="PANTHER" id="PTHR30332">
    <property type="entry name" value="PROBABLE GENERAL SECRETION PATHWAY PROTEIN D"/>
    <property type="match status" value="1"/>
</dbReference>
<dbReference type="InterPro" id="IPR001775">
    <property type="entry name" value="GspD/PilQ"/>
</dbReference>
<proteinExistence type="inferred from homology"/>
<dbReference type="PROSITE" id="PS00875">
    <property type="entry name" value="T2SP_D"/>
    <property type="match status" value="1"/>
</dbReference>
<dbReference type="AlphaFoldDB" id="D3PEK3"/>
<dbReference type="GO" id="GO:0016020">
    <property type="term" value="C:membrane"/>
    <property type="evidence" value="ECO:0007669"/>
    <property type="project" value="UniProtKB-SubCell"/>
</dbReference>
<dbReference type="KEGG" id="ddf:DEFDS_P017"/>
<dbReference type="PROSITE" id="PS51257">
    <property type="entry name" value="PROKAR_LIPOPROTEIN"/>
    <property type="match status" value="1"/>
</dbReference>
<evidence type="ECO:0000256" key="4">
    <source>
        <dbReference type="RuleBase" id="RU004003"/>
    </source>
</evidence>
<sequence>MKIRFYKFSLGILIISLLFMGGCARKKTYIPKDITKKSTKPIVKKERTVDEEMKTAHKLINNYYVLNINKNKKSKTVDNSVDRKFVELKNKDSRFAMLVTVVPSNKTPIETLSNLLSNIGLLLEVKNSVQLVHNIPYTFKGSLYDYLVTLCNLNGIGFDYKTPGKVVLKAFETKTYDVSYINVIQKYNITMSSSTSGDSSTQATTSQNLELKTEMKDSDLWQQIQNDLSVIASNKGYFTINKALGTVTITDRIPFFEKYDNYFKKLKERLSKEVFLDVKVLEVTYDSNKEQGIDWNALALGKYNGNKLGIRTNFVSGSPDVFDTQPPGFSSLSLPVLTVSDADDVIKFIAGFVKGKGKLTVKSQPRQLVLNGQPAVIPVGQIIKYISNISSDSGSDSSLTGGDLSYSVETGTLQTGVVLQFLPKVTDDNNIVLNLGVTINRLDKMDEKSLNGIILQLPQTSVRAVSSTVKMKSGQTIVIGGILSDNTNEIENKVPLVGDIPILGNLFKYKKKEKTKTEMIVIITAHVVELT</sequence>
<dbReference type="InterPro" id="IPR004846">
    <property type="entry name" value="T2SS/T3SS_dom"/>
</dbReference>
<comment type="subcellular location">
    <subcellularLocation>
        <location evidence="1">Membrane</location>
    </subcellularLocation>
</comment>
<dbReference type="HOGENOM" id="CLU_512612_0_0_0"/>
<dbReference type="Pfam" id="PF00263">
    <property type="entry name" value="Secretin"/>
    <property type="match status" value="1"/>
</dbReference>
<evidence type="ECO:0000256" key="3">
    <source>
        <dbReference type="ARBA" id="ARBA00023136"/>
    </source>
</evidence>
<geneLocation type="plasmid" evidence="6 7">
    <name>megaplasmid pDF308</name>
</geneLocation>
<dbReference type="Proteomes" id="UP000001520">
    <property type="component" value="Plasmid megaplasmid pDF308"/>
</dbReference>
<evidence type="ECO:0000313" key="7">
    <source>
        <dbReference type="Proteomes" id="UP000001520"/>
    </source>
</evidence>
<gene>
    <name evidence="6" type="ordered locus">DEFDS_P017</name>
</gene>
<reference evidence="6 7" key="1">
    <citation type="journal article" date="2010" name="DNA Res.">
        <title>Bacterial lifestyle in a deep-sea hydrothermal vent chimney revealed by the genome sequence of the thermophilic bacterium Deferribacter desulfuricans SSM1.</title>
        <authorList>
            <person name="Takaki Y."/>
            <person name="Shimamura S."/>
            <person name="Nakagawa S."/>
            <person name="Fukuhara Y."/>
            <person name="Horikawa H."/>
            <person name="Ankai A."/>
            <person name="Harada T."/>
            <person name="Hosoyama A."/>
            <person name="Oguchi A."/>
            <person name="Fukui S."/>
            <person name="Fujita N."/>
            <person name="Takami H."/>
            <person name="Takai K."/>
        </authorList>
    </citation>
    <scope>NUCLEOTIDE SEQUENCE [LARGE SCALE GENOMIC DNA]</scope>
    <source>
        <strain evidence="7">DSM 14783 / JCM 11476 / NBRC 101012 / SSM1</strain>
        <plasmid evidence="7">Plasmid megaplasmid pDF308</plasmid>
    </source>
</reference>
<accession>D3PEK3</accession>
<evidence type="ECO:0000256" key="1">
    <source>
        <dbReference type="ARBA" id="ARBA00004370"/>
    </source>
</evidence>
<dbReference type="GO" id="GO:0009306">
    <property type="term" value="P:protein secretion"/>
    <property type="evidence" value="ECO:0007669"/>
    <property type="project" value="InterPro"/>
</dbReference>
<evidence type="ECO:0000259" key="5">
    <source>
        <dbReference type="Pfam" id="PF00263"/>
    </source>
</evidence>
<dbReference type="InterPro" id="IPR050810">
    <property type="entry name" value="Bact_Secretion_Sys_Channel"/>
</dbReference>
<keyword evidence="2" id="KW-0732">Signal</keyword>
<comment type="similarity">
    <text evidence="4">Belongs to the bacterial secretin family.</text>
</comment>
<dbReference type="PANTHER" id="PTHR30332:SF24">
    <property type="entry name" value="SECRETIN GSPD-RELATED"/>
    <property type="match status" value="1"/>
</dbReference>
<organism evidence="6 7">
    <name type="scientific">Deferribacter desulfuricans (strain DSM 14783 / JCM 11476 / NBRC 101012 / SSM1)</name>
    <dbReference type="NCBI Taxonomy" id="639282"/>
    <lineage>
        <taxon>Bacteria</taxon>
        <taxon>Pseudomonadati</taxon>
        <taxon>Deferribacterota</taxon>
        <taxon>Deferribacteres</taxon>
        <taxon>Deferribacterales</taxon>
        <taxon>Deferribacteraceae</taxon>
        <taxon>Deferribacter</taxon>
    </lineage>
</organism>
<keyword evidence="3" id="KW-0472">Membrane</keyword>
<dbReference type="InterPro" id="IPR004845">
    <property type="entry name" value="T2SS_GspD_CS"/>
</dbReference>
<keyword evidence="7" id="KW-1185">Reference proteome</keyword>
<evidence type="ECO:0000313" key="6">
    <source>
        <dbReference type="EMBL" id="BAI81645.1"/>
    </source>
</evidence>
<dbReference type="RefSeq" id="WP_013008890.1">
    <property type="nucleotide sequence ID" value="NC_013940.1"/>
</dbReference>
<protein>
    <recommendedName>
        <fullName evidence="5">Type II/III secretion system secretin-like domain-containing protein</fullName>
    </recommendedName>
</protein>
<dbReference type="PRINTS" id="PR00811">
    <property type="entry name" value="BCTERIALGSPD"/>
</dbReference>
<dbReference type="eggNOG" id="COG1450">
    <property type="taxonomic scope" value="Bacteria"/>
</dbReference>
<keyword evidence="6" id="KW-0614">Plasmid</keyword>